<gene>
    <name evidence="1" type="ORF">F5Z01DRAFT_606544</name>
</gene>
<dbReference type="Proteomes" id="UP000887229">
    <property type="component" value="Unassembled WGS sequence"/>
</dbReference>
<accession>A0A9P8CMY1</accession>
<keyword evidence="2" id="KW-1185">Reference proteome</keyword>
<sequence length="163" mass="18100">TLIHETGHWLGLKHTFGEIVHIKGEDCKKGDGLLDTSYKRLDGRGIQLHSGALRSTGHRPTRDLQLDEWKPALPHPAHYSTCPGSLCVASGFKTNQKASMFAHVLYSRRSIKNIECNSYKPDGSVSKRSTMQDLVDGKCPDVDAAAQELQEFQNQDVDESSRP</sequence>
<comment type="caution">
    <text evidence="1">The sequence shown here is derived from an EMBL/GenBank/DDBJ whole genome shotgun (WGS) entry which is preliminary data.</text>
</comment>
<dbReference type="InterPro" id="IPR024079">
    <property type="entry name" value="MetalloPept_cat_dom_sf"/>
</dbReference>
<dbReference type="Gene3D" id="3.40.390.10">
    <property type="entry name" value="Collagenase (Catalytic Domain)"/>
    <property type="match status" value="1"/>
</dbReference>
<organism evidence="1 2">
    <name type="scientific">Emericellopsis atlantica</name>
    <dbReference type="NCBI Taxonomy" id="2614577"/>
    <lineage>
        <taxon>Eukaryota</taxon>
        <taxon>Fungi</taxon>
        <taxon>Dikarya</taxon>
        <taxon>Ascomycota</taxon>
        <taxon>Pezizomycotina</taxon>
        <taxon>Sordariomycetes</taxon>
        <taxon>Hypocreomycetidae</taxon>
        <taxon>Hypocreales</taxon>
        <taxon>Bionectriaceae</taxon>
        <taxon>Emericellopsis</taxon>
    </lineage>
</organism>
<dbReference type="OrthoDB" id="536211at2759"/>
<evidence type="ECO:0008006" key="3">
    <source>
        <dbReference type="Google" id="ProtNLM"/>
    </source>
</evidence>
<dbReference type="GeneID" id="70291674"/>
<evidence type="ECO:0000313" key="2">
    <source>
        <dbReference type="Proteomes" id="UP000887229"/>
    </source>
</evidence>
<dbReference type="AlphaFoldDB" id="A0A9P8CMY1"/>
<dbReference type="SUPFAM" id="SSF55486">
    <property type="entry name" value="Metalloproteases ('zincins'), catalytic domain"/>
    <property type="match status" value="1"/>
</dbReference>
<evidence type="ECO:0000313" key="1">
    <source>
        <dbReference type="EMBL" id="KAG9252913.1"/>
    </source>
</evidence>
<dbReference type="GO" id="GO:0008237">
    <property type="term" value="F:metallopeptidase activity"/>
    <property type="evidence" value="ECO:0007669"/>
    <property type="project" value="InterPro"/>
</dbReference>
<proteinExistence type="predicted"/>
<feature type="non-terminal residue" evidence="1">
    <location>
        <position position="163"/>
    </location>
</feature>
<name>A0A9P8CMY1_9HYPO</name>
<dbReference type="RefSeq" id="XP_046116837.1">
    <property type="nucleotide sequence ID" value="XM_046260771.1"/>
</dbReference>
<feature type="non-terminal residue" evidence="1">
    <location>
        <position position="1"/>
    </location>
</feature>
<protein>
    <recommendedName>
        <fullName evidence="3">Peptidase M43 pregnancy-associated plasma-A domain-containing protein</fullName>
    </recommendedName>
</protein>
<reference evidence="1" key="1">
    <citation type="journal article" date="2021" name="IMA Fungus">
        <title>Genomic characterization of three marine fungi, including Emericellopsis atlantica sp. nov. with signatures of a generalist lifestyle and marine biomass degradation.</title>
        <authorList>
            <person name="Hagestad O.C."/>
            <person name="Hou L."/>
            <person name="Andersen J.H."/>
            <person name="Hansen E.H."/>
            <person name="Altermark B."/>
            <person name="Li C."/>
            <person name="Kuhnert E."/>
            <person name="Cox R.J."/>
            <person name="Crous P.W."/>
            <person name="Spatafora J.W."/>
            <person name="Lail K."/>
            <person name="Amirebrahimi M."/>
            <person name="Lipzen A."/>
            <person name="Pangilinan J."/>
            <person name="Andreopoulos W."/>
            <person name="Hayes R.D."/>
            <person name="Ng V."/>
            <person name="Grigoriev I.V."/>
            <person name="Jackson S.A."/>
            <person name="Sutton T.D.S."/>
            <person name="Dobson A.D.W."/>
            <person name="Rama T."/>
        </authorList>
    </citation>
    <scope>NUCLEOTIDE SEQUENCE</scope>
    <source>
        <strain evidence="1">TS7</strain>
    </source>
</reference>
<dbReference type="EMBL" id="MU251260">
    <property type="protein sequence ID" value="KAG9252913.1"/>
    <property type="molecule type" value="Genomic_DNA"/>
</dbReference>